<keyword evidence="2" id="KW-1185">Reference proteome</keyword>
<evidence type="ECO:0000313" key="1">
    <source>
        <dbReference type="EMBL" id="KAF6758173.1"/>
    </source>
</evidence>
<reference evidence="1 2" key="1">
    <citation type="submission" date="2020-07" db="EMBL/GenBank/DDBJ databases">
        <title>Comparative genomics of pyrophilous fungi reveals a link between fire events and developmental genes.</title>
        <authorList>
            <consortium name="DOE Joint Genome Institute"/>
            <person name="Steindorff A.S."/>
            <person name="Carver A."/>
            <person name="Calhoun S."/>
            <person name="Stillman K."/>
            <person name="Liu H."/>
            <person name="Lipzen A."/>
            <person name="Pangilinan J."/>
            <person name="Labutti K."/>
            <person name="Bruns T.D."/>
            <person name="Grigoriev I.V."/>
        </authorList>
    </citation>
    <scope>NUCLEOTIDE SEQUENCE [LARGE SCALE GENOMIC DNA]</scope>
    <source>
        <strain evidence="1 2">CBS 144469</strain>
    </source>
</reference>
<sequence length="407" mass="46535">MGTRAGKEVESNTDTRSTNGWSEQMLKHFDEGFMLYEEYMGLAEAVSPTSWTRDMFISNYVWDQCEDFVPPSDVRKQVDSVHTLRVLPLISRLTNAPTRQLFVPALEREPLFAFKVYFQRPAPDHHGERVGRIDVSLPSLLSIYTKVPVLYQTMRSDFWKGRQDLVLTIHSRWYIEYGQFIFNEHHDRRRSPRFEMAPQRDSTPSIYYTYTVTVPRKDVAKWIKASTVVKLRLTYSEQSFVAACLLGKITYYEKTWARSMDILFDIEPPGPHHQVGMSGPTGPLIYPSPPDTALPHNVEPTPKTQQNLNGGTQTVFSLSMKTPSQVGTDIYAEVRPQYPQLGLVTEERLASTSAVPTQGHDTSSEWLDTSHPIPPGIQECESNVNLPSLMFQRRGILTTRFHHHIDG</sequence>
<gene>
    <name evidence="1" type="ORF">DFP72DRAFT_1064897</name>
</gene>
<evidence type="ECO:0000313" key="2">
    <source>
        <dbReference type="Proteomes" id="UP000521943"/>
    </source>
</evidence>
<dbReference type="Proteomes" id="UP000521943">
    <property type="component" value="Unassembled WGS sequence"/>
</dbReference>
<comment type="caution">
    <text evidence="1">The sequence shown here is derived from an EMBL/GenBank/DDBJ whole genome shotgun (WGS) entry which is preliminary data.</text>
</comment>
<protein>
    <submittedName>
        <fullName evidence="1">Uncharacterized protein</fullName>
    </submittedName>
</protein>
<proteinExistence type="predicted"/>
<dbReference type="EMBL" id="JACGCI010000019">
    <property type="protein sequence ID" value="KAF6758173.1"/>
    <property type="molecule type" value="Genomic_DNA"/>
</dbReference>
<dbReference type="AlphaFoldDB" id="A0A8H6I3D7"/>
<name>A0A8H6I3D7_9AGAR</name>
<accession>A0A8H6I3D7</accession>
<organism evidence="1 2">
    <name type="scientific">Ephemerocybe angulata</name>
    <dbReference type="NCBI Taxonomy" id="980116"/>
    <lineage>
        <taxon>Eukaryota</taxon>
        <taxon>Fungi</taxon>
        <taxon>Dikarya</taxon>
        <taxon>Basidiomycota</taxon>
        <taxon>Agaricomycotina</taxon>
        <taxon>Agaricomycetes</taxon>
        <taxon>Agaricomycetidae</taxon>
        <taxon>Agaricales</taxon>
        <taxon>Agaricineae</taxon>
        <taxon>Psathyrellaceae</taxon>
        <taxon>Ephemerocybe</taxon>
    </lineage>
</organism>